<feature type="chain" id="PRO_5016737508" evidence="2">
    <location>
        <begin position="32"/>
        <end position="316"/>
    </location>
</feature>
<feature type="signal peptide" evidence="2">
    <location>
        <begin position="1"/>
        <end position="31"/>
    </location>
</feature>
<comment type="caution">
    <text evidence="3">The sequence shown here is derived from an EMBL/GenBank/DDBJ whole genome shotgun (WGS) entry which is preliminary data.</text>
</comment>
<dbReference type="EMBL" id="QUWV01000001">
    <property type="protein sequence ID" value="RFD21533.1"/>
    <property type="molecule type" value="Genomic_DNA"/>
</dbReference>
<feature type="compositionally biased region" description="Polar residues" evidence="1">
    <location>
        <begin position="292"/>
        <end position="316"/>
    </location>
</feature>
<evidence type="ECO:0000256" key="1">
    <source>
        <dbReference type="SAM" id="MobiDB-lite"/>
    </source>
</evidence>
<feature type="region of interest" description="Disordered" evidence="1">
    <location>
        <begin position="34"/>
        <end position="78"/>
    </location>
</feature>
<dbReference type="OrthoDB" id="9791432at2"/>
<dbReference type="SUPFAM" id="SSF158791">
    <property type="entry name" value="MgtE N-terminal domain-like"/>
    <property type="match status" value="1"/>
</dbReference>
<accession>A0A371Z4W4</accession>
<keyword evidence="4" id="KW-1185">Reference proteome</keyword>
<dbReference type="AlphaFoldDB" id="A0A371Z4W4"/>
<protein>
    <submittedName>
        <fullName evidence="3">Uncharacterized protein</fullName>
    </submittedName>
</protein>
<dbReference type="RefSeq" id="WP_116701498.1">
    <property type="nucleotide sequence ID" value="NZ_QUWV01000001.1"/>
</dbReference>
<feature type="region of interest" description="Disordered" evidence="1">
    <location>
        <begin position="92"/>
        <end position="119"/>
    </location>
</feature>
<organism evidence="3 4">
    <name type="scientific">Komagataeibacter melaceti</name>
    <dbReference type="NCBI Taxonomy" id="2766577"/>
    <lineage>
        <taxon>Bacteria</taxon>
        <taxon>Pseudomonadati</taxon>
        <taxon>Pseudomonadota</taxon>
        <taxon>Alphaproteobacteria</taxon>
        <taxon>Acetobacterales</taxon>
        <taxon>Acetobacteraceae</taxon>
        <taxon>Komagataeibacter</taxon>
    </lineage>
</organism>
<reference evidence="3 4" key="1">
    <citation type="submission" date="2018-08" db="EMBL/GenBank/DDBJ databases">
        <title>Komagataeibacter sp. AV 382.</title>
        <authorList>
            <person name="Skraban J."/>
            <person name="Trcek J."/>
        </authorList>
    </citation>
    <scope>NUCLEOTIDE SEQUENCE [LARGE SCALE GENOMIC DNA]</scope>
    <source>
        <strain evidence="3 4">AV 382</strain>
    </source>
</reference>
<evidence type="ECO:0000313" key="3">
    <source>
        <dbReference type="EMBL" id="RFD21533.1"/>
    </source>
</evidence>
<gene>
    <name evidence="3" type="ORF">DY926_00035</name>
</gene>
<feature type="compositionally biased region" description="Polar residues" evidence="1">
    <location>
        <begin position="64"/>
        <end position="75"/>
    </location>
</feature>
<evidence type="ECO:0000256" key="2">
    <source>
        <dbReference type="SAM" id="SignalP"/>
    </source>
</evidence>
<feature type="region of interest" description="Disordered" evidence="1">
    <location>
        <begin position="283"/>
        <end position="316"/>
    </location>
</feature>
<keyword evidence="2" id="KW-0732">Signal</keyword>
<proteinExistence type="predicted"/>
<evidence type="ECO:0000313" key="4">
    <source>
        <dbReference type="Proteomes" id="UP000262371"/>
    </source>
</evidence>
<name>A0A371Z4W4_9PROT</name>
<sequence>MLIPRLSFGKLVHISSSLMTLLLAMNMHALAGHLKDGGDTQPAPQPAQNEAQAEEGAENGAPADTTSILPPQHVSTKADRNAIEGWIPLLQSDDASNGDAQAKQNSPGPKQGMTDGDCRKGLACASMQSAASKAGGDFDPEVSKAEADLVKDILARQSDIASEQKDMAEQKHVLDAAKTALNEKMHDLDTSMALLAEKQAAHRENMLADTDRLVKIYEDMPPKEAAAVFNIMDIHVLVSIANQMNPRKISAIMGSMTPERVNLVSQFLAGVRSFRPIRVSAVTDGKADPGSETGTVSYSASVQQQPAQGPLTPSRQ</sequence>
<dbReference type="Proteomes" id="UP000262371">
    <property type="component" value="Unassembled WGS sequence"/>
</dbReference>
<feature type="compositionally biased region" description="Polar residues" evidence="1">
    <location>
        <begin position="93"/>
        <end position="108"/>
    </location>
</feature>